<comment type="caution">
    <text evidence="8">The sequence shown here is derived from an EMBL/GenBank/DDBJ whole genome shotgun (WGS) entry which is preliminary data.</text>
</comment>
<evidence type="ECO:0000256" key="7">
    <source>
        <dbReference type="SAM" id="MobiDB-lite"/>
    </source>
</evidence>
<dbReference type="Pfam" id="PF04117">
    <property type="entry name" value="Mpv17_PMP22"/>
    <property type="match status" value="1"/>
</dbReference>
<dbReference type="PANTHER" id="PTHR11266">
    <property type="entry name" value="PEROXISOMAL MEMBRANE PROTEIN 2, PXMP2 MPV17"/>
    <property type="match status" value="1"/>
</dbReference>
<evidence type="ECO:0000256" key="5">
    <source>
        <dbReference type="ARBA" id="ARBA00023136"/>
    </source>
</evidence>
<accession>A0A150H0B3</accession>
<evidence type="ECO:0000313" key="9">
    <source>
        <dbReference type="Proteomes" id="UP000075714"/>
    </source>
</evidence>
<comment type="similarity">
    <text evidence="2 6">Belongs to the peroxisomal membrane protein PXMP2/4 family.</text>
</comment>
<feature type="compositionally biased region" description="Low complexity" evidence="7">
    <location>
        <begin position="266"/>
        <end position="283"/>
    </location>
</feature>
<organism evidence="8 9">
    <name type="scientific">Gonium pectorale</name>
    <name type="common">Green alga</name>
    <dbReference type="NCBI Taxonomy" id="33097"/>
    <lineage>
        <taxon>Eukaryota</taxon>
        <taxon>Viridiplantae</taxon>
        <taxon>Chlorophyta</taxon>
        <taxon>core chlorophytes</taxon>
        <taxon>Chlorophyceae</taxon>
        <taxon>CS clade</taxon>
        <taxon>Chlamydomonadales</taxon>
        <taxon>Volvocaceae</taxon>
        <taxon>Gonium</taxon>
    </lineage>
</organism>
<evidence type="ECO:0000256" key="6">
    <source>
        <dbReference type="RuleBase" id="RU363053"/>
    </source>
</evidence>
<keyword evidence="4" id="KW-1133">Transmembrane helix</keyword>
<keyword evidence="3" id="KW-0812">Transmembrane</keyword>
<protein>
    <submittedName>
        <fullName evidence="8">Uncharacterized protein</fullName>
    </submittedName>
</protein>
<feature type="region of interest" description="Disordered" evidence="7">
    <location>
        <begin position="36"/>
        <end position="63"/>
    </location>
</feature>
<dbReference type="EMBL" id="LSYV01000003">
    <property type="protein sequence ID" value="KXZ55559.1"/>
    <property type="molecule type" value="Genomic_DNA"/>
</dbReference>
<comment type="subcellular location">
    <subcellularLocation>
        <location evidence="1">Membrane</location>
        <topology evidence="1">Multi-pass membrane protein</topology>
    </subcellularLocation>
</comment>
<dbReference type="Proteomes" id="UP000075714">
    <property type="component" value="Unassembled WGS sequence"/>
</dbReference>
<name>A0A150H0B3_GONPE</name>
<dbReference type="OrthoDB" id="10267969at2759"/>
<dbReference type="PANTHER" id="PTHR11266:SF17">
    <property type="entry name" value="PROTEIN MPV17"/>
    <property type="match status" value="1"/>
</dbReference>
<proteinExistence type="inferred from homology"/>
<keyword evidence="5" id="KW-0472">Membrane</keyword>
<dbReference type="STRING" id="33097.A0A150H0B3"/>
<feature type="compositionally biased region" description="Basic and acidic residues" evidence="7">
    <location>
        <begin position="50"/>
        <end position="63"/>
    </location>
</feature>
<dbReference type="InterPro" id="IPR007248">
    <property type="entry name" value="Mpv17_PMP22"/>
</dbReference>
<feature type="region of interest" description="Disordered" evidence="7">
    <location>
        <begin position="262"/>
        <end position="312"/>
    </location>
</feature>
<dbReference type="AlphaFoldDB" id="A0A150H0B3"/>
<evidence type="ECO:0000256" key="3">
    <source>
        <dbReference type="ARBA" id="ARBA00022692"/>
    </source>
</evidence>
<evidence type="ECO:0000256" key="2">
    <source>
        <dbReference type="ARBA" id="ARBA00006824"/>
    </source>
</evidence>
<gene>
    <name evidence="8" type="ORF">GPECTOR_2g1108</name>
</gene>
<keyword evidence="9" id="KW-1185">Reference proteome</keyword>
<sequence>MGFFRGVVGTVLGDLIAQLSSHALASTPTEGGAAIAAEPLPRLGSGRGGKGGDEYTAGKDKDRLLSGRDEDGVMLRFRSFKYDVGRVLRLCLWSVAVGTPIAHYWFRFLDTRIYPHAPKSNSAVVAKLLLDQLVMSPAGTALFFFGFRLLEGGTLAEARSSLAAKWAPTMALNYVLWPAANIINFKLFAGWMGDPVHTATVMVPGLHQMLMWIMLGYWETEVNRPNGLAPYFCQFVPPEQRILYVNCVALFWSAVMSHMANRKEGPPGTVPGTAAASGGTSAAGSGGSGGAVSGLKPAASMRTRGHAAEPAGSGTLAVESAGAYPFRA</sequence>
<evidence type="ECO:0000313" key="8">
    <source>
        <dbReference type="EMBL" id="KXZ55559.1"/>
    </source>
</evidence>
<dbReference type="GO" id="GO:0016020">
    <property type="term" value="C:membrane"/>
    <property type="evidence" value="ECO:0007669"/>
    <property type="project" value="UniProtKB-SubCell"/>
</dbReference>
<reference evidence="9" key="1">
    <citation type="journal article" date="2016" name="Nat. Commun.">
        <title>The Gonium pectorale genome demonstrates co-option of cell cycle regulation during the evolution of multicellularity.</title>
        <authorList>
            <person name="Hanschen E.R."/>
            <person name="Marriage T.N."/>
            <person name="Ferris P.J."/>
            <person name="Hamaji T."/>
            <person name="Toyoda A."/>
            <person name="Fujiyama A."/>
            <person name="Neme R."/>
            <person name="Noguchi H."/>
            <person name="Minakuchi Y."/>
            <person name="Suzuki M."/>
            <person name="Kawai-Toyooka H."/>
            <person name="Smith D.R."/>
            <person name="Sparks H."/>
            <person name="Anderson J."/>
            <person name="Bakaric R."/>
            <person name="Luria V."/>
            <person name="Karger A."/>
            <person name="Kirschner M.W."/>
            <person name="Durand P.M."/>
            <person name="Michod R.E."/>
            <person name="Nozaki H."/>
            <person name="Olson B.J."/>
        </authorList>
    </citation>
    <scope>NUCLEOTIDE SEQUENCE [LARGE SCALE GENOMIC DNA]</scope>
    <source>
        <strain evidence="9">NIES-2863</strain>
    </source>
</reference>
<evidence type="ECO:0000256" key="1">
    <source>
        <dbReference type="ARBA" id="ARBA00004141"/>
    </source>
</evidence>
<evidence type="ECO:0000256" key="4">
    <source>
        <dbReference type="ARBA" id="ARBA00022989"/>
    </source>
</evidence>
<dbReference type="GO" id="GO:0005737">
    <property type="term" value="C:cytoplasm"/>
    <property type="evidence" value="ECO:0007669"/>
    <property type="project" value="TreeGrafter"/>
</dbReference>